<dbReference type="Pfam" id="PF07690">
    <property type="entry name" value="MFS_1"/>
    <property type="match status" value="1"/>
</dbReference>
<dbReference type="Gene3D" id="1.20.1250.20">
    <property type="entry name" value="MFS general substrate transporter like domains"/>
    <property type="match status" value="1"/>
</dbReference>
<feature type="transmembrane region" description="Helical" evidence="6">
    <location>
        <begin position="359"/>
        <end position="384"/>
    </location>
</feature>
<sequence>MPRLYQSKPRTTFAVLAAAAAAFSLMQSLVTPVLPTIQQDLHTSAGTVTWVLTAWLLSASVATPLMGRIADMLGKDRTLLVALAAIAVGCLVAAIAPNITVLIVARVLQGLGGAVFPVSFGIIRDEFPAERVSSAVGVLAAVIATGSGLGIVLAGPIVGALDWRWLFWIPMAVVTVVGVAAWRFVPPSPVRTPGKVNWVGAALLSAWLVALLLPLSKATSWGWTSGKTLGLFAAAVVLFAAWLLAEVRSANPLIDMRMMRLPAVWTTNLVALLFGAAMFGVFAFLPQLVQVPKASGYGFGASVTEAGLIMLPMLVMMAVFGSLSGPLTRWLSGKVQLLIGSALGALAALSFALEHGDRWSLSIAGAVFGVALGLVYSSMINLIVQAVPRHQTGAASGMNTNIRTIGASIGTAVVSSIVTSHPGPAGLPAESGYTTSFLILAAVATAAFLVALLVPTARPATTEEKHEPEVLPELSPVEV</sequence>
<comment type="subcellular location">
    <subcellularLocation>
        <location evidence="1">Cell membrane</location>
        <topology evidence="1">Multi-pass membrane protein</topology>
    </subcellularLocation>
</comment>
<dbReference type="GO" id="GO:0022857">
    <property type="term" value="F:transmembrane transporter activity"/>
    <property type="evidence" value="ECO:0007669"/>
    <property type="project" value="InterPro"/>
</dbReference>
<keyword evidence="3 6" id="KW-0812">Transmembrane</keyword>
<evidence type="ECO:0000256" key="6">
    <source>
        <dbReference type="SAM" id="Phobius"/>
    </source>
</evidence>
<dbReference type="AlphaFoldDB" id="A0A285JBH3"/>
<feature type="transmembrane region" description="Helical" evidence="6">
    <location>
        <begin position="405"/>
        <end position="423"/>
    </location>
</feature>
<dbReference type="GO" id="GO:0005886">
    <property type="term" value="C:plasma membrane"/>
    <property type="evidence" value="ECO:0007669"/>
    <property type="project" value="UniProtKB-SubCell"/>
</dbReference>
<dbReference type="CDD" id="cd17504">
    <property type="entry name" value="MFS_MMR_MDR_like"/>
    <property type="match status" value="1"/>
</dbReference>
<dbReference type="EMBL" id="OBDY01000018">
    <property type="protein sequence ID" value="SNY57443.1"/>
    <property type="molecule type" value="Genomic_DNA"/>
</dbReference>
<keyword evidence="4 6" id="KW-1133">Transmembrane helix</keyword>
<evidence type="ECO:0000313" key="9">
    <source>
        <dbReference type="Proteomes" id="UP000219612"/>
    </source>
</evidence>
<dbReference type="InterPro" id="IPR020846">
    <property type="entry name" value="MFS_dom"/>
</dbReference>
<feature type="transmembrane region" description="Helical" evidence="6">
    <location>
        <begin position="45"/>
        <end position="66"/>
    </location>
</feature>
<name>A0A285JBH3_9ACTN</name>
<keyword evidence="2" id="KW-0813">Transport</keyword>
<protein>
    <submittedName>
        <fullName evidence="8">Drug resistance transporter, EmrB/QacA subfamily</fullName>
    </submittedName>
</protein>
<dbReference type="RefSeq" id="WP_097325059.1">
    <property type="nucleotide sequence ID" value="NZ_OBDY01000018.1"/>
</dbReference>
<feature type="transmembrane region" description="Helical" evidence="6">
    <location>
        <begin position="228"/>
        <end position="245"/>
    </location>
</feature>
<feature type="transmembrane region" description="Helical" evidence="6">
    <location>
        <begin position="435"/>
        <end position="455"/>
    </location>
</feature>
<feature type="transmembrane region" description="Helical" evidence="6">
    <location>
        <begin position="103"/>
        <end position="123"/>
    </location>
</feature>
<dbReference type="Gene3D" id="1.20.1720.10">
    <property type="entry name" value="Multidrug resistance protein D"/>
    <property type="match status" value="1"/>
</dbReference>
<dbReference type="Proteomes" id="UP000219612">
    <property type="component" value="Unassembled WGS sequence"/>
</dbReference>
<feature type="transmembrane region" description="Helical" evidence="6">
    <location>
        <begin position="335"/>
        <end position="353"/>
    </location>
</feature>
<feature type="transmembrane region" description="Helical" evidence="6">
    <location>
        <begin position="297"/>
        <end position="323"/>
    </location>
</feature>
<feature type="transmembrane region" description="Helical" evidence="6">
    <location>
        <begin position="78"/>
        <end position="97"/>
    </location>
</feature>
<dbReference type="InterPro" id="IPR011701">
    <property type="entry name" value="MFS"/>
</dbReference>
<evidence type="ECO:0000256" key="4">
    <source>
        <dbReference type="ARBA" id="ARBA00022989"/>
    </source>
</evidence>
<dbReference type="PROSITE" id="PS50850">
    <property type="entry name" value="MFS"/>
    <property type="match status" value="1"/>
</dbReference>
<reference evidence="8 9" key="1">
    <citation type="submission" date="2017-09" db="EMBL/GenBank/DDBJ databases">
        <authorList>
            <person name="Ehlers B."/>
            <person name="Leendertz F.H."/>
        </authorList>
    </citation>
    <scope>NUCLEOTIDE SEQUENCE [LARGE SCALE GENOMIC DNA]</scope>
    <source>
        <strain evidence="8 9">CGMCC 4.6857</strain>
    </source>
</reference>
<proteinExistence type="predicted"/>
<evidence type="ECO:0000259" key="7">
    <source>
        <dbReference type="PROSITE" id="PS50850"/>
    </source>
</evidence>
<dbReference type="PRINTS" id="PR01035">
    <property type="entry name" value="TCRTETA"/>
</dbReference>
<evidence type="ECO:0000256" key="5">
    <source>
        <dbReference type="ARBA" id="ARBA00023136"/>
    </source>
</evidence>
<feature type="transmembrane region" description="Helical" evidence="6">
    <location>
        <begin position="165"/>
        <end position="184"/>
    </location>
</feature>
<evidence type="ECO:0000256" key="3">
    <source>
        <dbReference type="ARBA" id="ARBA00022692"/>
    </source>
</evidence>
<dbReference type="PANTHER" id="PTHR42718:SF9">
    <property type="entry name" value="MAJOR FACILITATOR SUPERFAMILY MULTIDRUG TRANSPORTER MFSC"/>
    <property type="match status" value="1"/>
</dbReference>
<feature type="domain" description="Major facilitator superfamily (MFS) profile" evidence="7">
    <location>
        <begin position="12"/>
        <end position="459"/>
    </location>
</feature>
<dbReference type="InterPro" id="IPR001958">
    <property type="entry name" value="Tet-R_TetA/multi-R_MdtG-like"/>
</dbReference>
<gene>
    <name evidence="8" type="ORF">SAMN05421748_118116</name>
</gene>
<feature type="transmembrane region" description="Helical" evidence="6">
    <location>
        <begin position="135"/>
        <end position="159"/>
    </location>
</feature>
<feature type="transmembrane region" description="Helical" evidence="6">
    <location>
        <begin position="196"/>
        <end position="216"/>
    </location>
</feature>
<organism evidence="8 9">
    <name type="scientific">Paractinoplanes atraurantiacus</name>
    <dbReference type="NCBI Taxonomy" id="1036182"/>
    <lineage>
        <taxon>Bacteria</taxon>
        <taxon>Bacillati</taxon>
        <taxon>Actinomycetota</taxon>
        <taxon>Actinomycetes</taxon>
        <taxon>Micromonosporales</taxon>
        <taxon>Micromonosporaceae</taxon>
        <taxon>Paractinoplanes</taxon>
    </lineage>
</organism>
<accession>A0A285JBH3</accession>
<evidence type="ECO:0000256" key="1">
    <source>
        <dbReference type="ARBA" id="ARBA00004651"/>
    </source>
</evidence>
<keyword evidence="9" id="KW-1185">Reference proteome</keyword>
<feature type="transmembrane region" description="Helical" evidence="6">
    <location>
        <begin position="265"/>
        <end position="285"/>
    </location>
</feature>
<evidence type="ECO:0000313" key="8">
    <source>
        <dbReference type="EMBL" id="SNY57443.1"/>
    </source>
</evidence>
<dbReference type="InterPro" id="IPR036259">
    <property type="entry name" value="MFS_trans_sf"/>
</dbReference>
<dbReference type="PANTHER" id="PTHR42718">
    <property type="entry name" value="MAJOR FACILITATOR SUPERFAMILY MULTIDRUG TRANSPORTER MFSC"/>
    <property type="match status" value="1"/>
</dbReference>
<dbReference type="OrthoDB" id="4484751at2"/>
<evidence type="ECO:0000256" key="2">
    <source>
        <dbReference type="ARBA" id="ARBA00022448"/>
    </source>
</evidence>
<dbReference type="SUPFAM" id="SSF103473">
    <property type="entry name" value="MFS general substrate transporter"/>
    <property type="match status" value="1"/>
</dbReference>
<keyword evidence="5 6" id="KW-0472">Membrane</keyword>